<evidence type="ECO:0000313" key="2">
    <source>
        <dbReference type="Proteomes" id="UP001195483"/>
    </source>
</evidence>
<protein>
    <submittedName>
        <fullName evidence="1">Uncharacterized protein</fullName>
    </submittedName>
</protein>
<dbReference type="AlphaFoldDB" id="A0AAE0T1G4"/>
<dbReference type="Proteomes" id="UP001195483">
    <property type="component" value="Unassembled WGS sequence"/>
</dbReference>
<keyword evidence="2" id="KW-1185">Reference proteome</keyword>
<name>A0AAE0T1G4_9BIVA</name>
<proteinExistence type="predicted"/>
<reference evidence="1" key="1">
    <citation type="journal article" date="2021" name="Genome Biol. Evol.">
        <title>A High-Quality Reference Genome for a Parasitic Bivalve with Doubly Uniparental Inheritance (Bivalvia: Unionida).</title>
        <authorList>
            <person name="Smith C.H."/>
        </authorList>
    </citation>
    <scope>NUCLEOTIDE SEQUENCE</scope>
    <source>
        <strain evidence="1">CHS0354</strain>
    </source>
</reference>
<evidence type="ECO:0000313" key="1">
    <source>
        <dbReference type="EMBL" id="KAK3602062.1"/>
    </source>
</evidence>
<dbReference type="EMBL" id="JAEAOA010000540">
    <property type="protein sequence ID" value="KAK3602062.1"/>
    <property type="molecule type" value="Genomic_DNA"/>
</dbReference>
<comment type="caution">
    <text evidence="1">The sequence shown here is derived from an EMBL/GenBank/DDBJ whole genome shotgun (WGS) entry which is preliminary data.</text>
</comment>
<sequence>MVAQDFDVAFQDRLSRMKTWSRHHHQMTPREAREIYSTTYKRTFDAKKLDFNPDRSFIDRYSSVSKNTLKTSVNQRAREGFRYWVIEKPRPSHFGKYGTGSYKMTLGLGMSPRT</sequence>
<reference evidence="1" key="2">
    <citation type="journal article" date="2021" name="Genome Biol. Evol.">
        <title>Developing a high-quality reference genome for a parasitic bivalve with doubly uniparental inheritance (Bivalvia: Unionida).</title>
        <authorList>
            <person name="Smith C.H."/>
        </authorList>
    </citation>
    <scope>NUCLEOTIDE SEQUENCE</scope>
    <source>
        <strain evidence="1">CHS0354</strain>
        <tissue evidence="1">Mantle</tissue>
    </source>
</reference>
<reference evidence="1" key="3">
    <citation type="submission" date="2023-05" db="EMBL/GenBank/DDBJ databases">
        <authorList>
            <person name="Smith C.H."/>
        </authorList>
    </citation>
    <scope>NUCLEOTIDE SEQUENCE</scope>
    <source>
        <strain evidence="1">CHS0354</strain>
        <tissue evidence="1">Mantle</tissue>
    </source>
</reference>
<organism evidence="1 2">
    <name type="scientific">Potamilus streckersoni</name>
    <dbReference type="NCBI Taxonomy" id="2493646"/>
    <lineage>
        <taxon>Eukaryota</taxon>
        <taxon>Metazoa</taxon>
        <taxon>Spiralia</taxon>
        <taxon>Lophotrochozoa</taxon>
        <taxon>Mollusca</taxon>
        <taxon>Bivalvia</taxon>
        <taxon>Autobranchia</taxon>
        <taxon>Heteroconchia</taxon>
        <taxon>Palaeoheterodonta</taxon>
        <taxon>Unionida</taxon>
        <taxon>Unionoidea</taxon>
        <taxon>Unionidae</taxon>
        <taxon>Ambleminae</taxon>
        <taxon>Lampsilini</taxon>
        <taxon>Potamilus</taxon>
    </lineage>
</organism>
<gene>
    <name evidence="1" type="ORF">CHS0354_008017</name>
</gene>
<accession>A0AAE0T1G4</accession>